<keyword evidence="4" id="KW-1185">Reference proteome</keyword>
<proteinExistence type="predicted"/>
<reference evidence="1 3" key="1">
    <citation type="journal article" date="2016" name="Front. Microbiol.">
        <title>High-Level Heat Resistance of Spores of Bacillus amyloliquefaciens and Bacillus licheniformis Results from the Presence of a spoVA Operon in a Tn1546 Transposon.</title>
        <authorList>
            <person name="Berendsen E.M."/>
            <person name="Koning R.A."/>
            <person name="Boekhorst J."/>
            <person name="de Jong A."/>
            <person name="Kuipers O.P."/>
            <person name="Wells-Bennik M.H."/>
        </authorList>
    </citation>
    <scope>NUCLEOTIDE SEQUENCE [LARGE SCALE GENOMIC DNA]</scope>
    <source>
        <strain evidence="1 3">B4121</strain>
    </source>
</reference>
<protein>
    <submittedName>
        <fullName evidence="1">Uncharacterized protein</fullName>
    </submittedName>
</protein>
<dbReference type="AlphaFoldDB" id="A0A6I7TRA0"/>
<evidence type="ECO:0000313" key="3">
    <source>
        <dbReference type="Proteomes" id="UP000185604"/>
    </source>
</evidence>
<accession>A0A6I7TRA0</accession>
<sequence>MEYPSIYFIKPLFILKQIITMISMKLLEHSLNQMLEILTLPAVLRKQNNSG</sequence>
<reference evidence="2 4" key="2">
    <citation type="submission" date="2019-06" db="EMBL/GenBank/DDBJ databases">
        <title>Genome sequence analysis of &gt;100 Bacillus licheniformis strains suggests intrinsic resistance to this species.</title>
        <authorList>
            <person name="Wels M."/>
            <person name="Siezen R.J."/>
            <person name="Johansen E."/>
            <person name="Stuer-Lauridsen B."/>
            <person name="Bjerre K."/>
            <person name="Nielsen B.K.K."/>
        </authorList>
    </citation>
    <scope>NUCLEOTIDE SEQUENCE [LARGE SCALE GENOMIC DNA]</scope>
    <source>
        <strain evidence="2 4">BAC-15381</strain>
    </source>
</reference>
<dbReference type="Proteomes" id="UP000429980">
    <property type="component" value="Unassembled WGS sequence"/>
</dbReference>
<evidence type="ECO:0000313" key="4">
    <source>
        <dbReference type="Proteomes" id="UP000429980"/>
    </source>
</evidence>
<organism evidence="1 3">
    <name type="scientific">Bacillus paralicheniformis</name>
    <dbReference type="NCBI Taxonomy" id="1648923"/>
    <lineage>
        <taxon>Bacteria</taxon>
        <taxon>Bacillati</taxon>
        <taxon>Bacillota</taxon>
        <taxon>Bacilli</taxon>
        <taxon>Bacillales</taxon>
        <taxon>Bacillaceae</taxon>
        <taxon>Bacillus</taxon>
    </lineage>
</organism>
<gene>
    <name evidence="1" type="ORF">B4121_0196</name>
    <name evidence="2" type="ORF">CHCC15381_1817</name>
</gene>
<name>A0A6I7TRA0_9BACI</name>
<dbReference type="Proteomes" id="UP000185604">
    <property type="component" value="Unassembled WGS sequence"/>
</dbReference>
<comment type="caution">
    <text evidence="1">The sequence shown here is derived from an EMBL/GenBank/DDBJ whole genome shotgun (WGS) entry which is preliminary data.</text>
</comment>
<evidence type="ECO:0000313" key="2">
    <source>
        <dbReference type="EMBL" id="TWL35883.1"/>
    </source>
</evidence>
<dbReference type="EMBL" id="LKPO01000001">
    <property type="protein sequence ID" value="OLF98669.1"/>
    <property type="molecule type" value="Genomic_DNA"/>
</dbReference>
<evidence type="ECO:0000313" key="1">
    <source>
        <dbReference type="EMBL" id="OLF98669.1"/>
    </source>
</evidence>
<dbReference type="EMBL" id="NILF01000056">
    <property type="protein sequence ID" value="TWL35883.1"/>
    <property type="molecule type" value="Genomic_DNA"/>
</dbReference>